<gene>
    <name evidence="1" type="ORF">DMN91_006148</name>
</gene>
<name>A0A3L8DNH4_OOCBI</name>
<dbReference type="EMBL" id="QOIP01000006">
    <property type="protein sequence ID" value="RLU21772.1"/>
    <property type="molecule type" value="Genomic_DNA"/>
</dbReference>
<feature type="non-terminal residue" evidence="1">
    <location>
        <position position="1"/>
    </location>
</feature>
<reference evidence="1" key="1">
    <citation type="journal article" date="2018" name="Genome Res.">
        <title>The genomic architecture and molecular evolution of ant odorant receptors.</title>
        <authorList>
            <person name="McKenzie S.K."/>
            <person name="Kronauer D.J.C."/>
        </authorList>
    </citation>
    <scope>NUCLEOTIDE SEQUENCE [LARGE SCALE GENOMIC DNA]</scope>
    <source>
        <strain evidence="1">Clonal line C1</strain>
    </source>
</reference>
<reference evidence="1" key="2">
    <citation type="submission" date="2018-07" db="EMBL/GenBank/DDBJ databases">
        <authorList>
            <person name="Mckenzie S.K."/>
            <person name="Kronauer D.J.C."/>
        </authorList>
    </citation>
    <scope>NUCLEOTIDE SEQUENCE</scope>
    <source>
        <strain evidence="1">Clonal line C1</strain>
    </source>
</reference>
<sequence>VCNIFQFLH</sequence>
<protein>
    <submittedName>
        <fullName evidence="1">Uncharacterized protein</fullName>
    </submittedName>
</protein>
<organism evidence="1">
    <name type="scientific">Ooceraea biroi</name>
    <name type="common">Clonal raider ant</name>
    <name type="synonym">Cerapachys biroi</name>
    <dbReference type="NCBI Taxonomy" id="2015173"/>
    <lineage>
        <taxon>Eukaryota</taxon>
        <taxon>Metazoa</taxon>
        <taxon>Ecdysozoa</taxon>
        <taxon>Arthropoda</taxon>
        <taxon>Hexapoda</taxon>
        <taxon>Insecta</taxon>
        <taxon>Pterygota</taxon>
        <taxon>Neoptera</taxon>
        <taxon>Endopterygota</taxon>
        <taxon>Hymenoptera</taxon>
        <taxon>Apocrita</taxon>
        <taxon>Aculeata</taxon>
        <taxon>Formicoidea</taxon>
        <taxon>Formicidae</taxon>
        <taxon>Dorylinae</taxon>
        <taxon>Ooceraea</taxon>
    </lineage>
</organism>
<comment type="caution">
    <text evidence="1">The sequence shown here is derived from an EMBL/GenBank/DDBJ whole genome shotgun (WGS) entry which is preliminary data.</text>
</comment>
<accession>A0A3L8DNH4</accession>
<evidence type="ECO:0000313" key="1">
    <source>
        <dbReference type="EMBL" id="RLU21772.1"/>
    </source>
</evidence>
<proteinExistence type="predicted"/>
<dbReference type="Proteomes" id="UP000279307">
    <property type="component" value="Chromosome 6"/>
</dbReference>